<dbReference type="InterPro" id="IPR000086">
    <property type="entry name" value="NUDIX_hydrolase_dom"/>
</dbReference>
<keyword evidence="6" id="KW-0464">Manganese</keyword>
<keyword evidence="3" id="KW-0479">Metal-binding</keyword>
<dbReference type="PANTHER" id="PTHR12992">
    <property type="entry name" value="NUDIX HYDROLASE"/>
    <property type="match status" value="1"/>
</dbReference>
<comment type="caution">
    <text evidence="8">The sequence shown here is derived from an EMBL/GenBank/DDBJ whole genome shotgun (WGS) entry which is preliminary data.</text>
</comment>
<organism evidence="8 9">
    <name type="scientific">Vibrio azureus NBRC 104587</name>
    <dbReference type="NCBI Taxonomy" id="1219077"/>
    <lineage>
        <taxon>Bacteria</taxon>
        <taxon>Pseudomonadati</taxon>
        <taxon>Pseudomonadota</taxon>
        <taxon>Gammaproteobacteria</taxon>
        <taxon>Vibrionales</taxon>
        <taxon>Vibrionaceae</taxon>
        <taxon>Vibrio</taxon>
    </lineage>
</organism>
<dbReference type="Gene3D" id="3.90.79.10">
    <property type="entry name" value="Nucleoside Triphosphate Pyrophosphohydrolase"/>
    <property type="match status" value="1"/>
</dbReference>
<reference evidence="8 9" key="1">
    <citation type="submission" date="2013-09" db="EMBL/GenBank/DDBJ databases">
        <title>Whole genome shotgun sequence of Vibrio azureus NBRC 104587.</title>
        <authorList>
            <person name="Isaki S."/>
            <person name="Hosoyama A."/>
            <person name="Numata M."/>
            <person name="Hashimoto M."/>
            <person name="Hosoyama Y."/>
            <person name="Tsuchikane K."/>
            <person name="Noguchi M."/>
            <person name="Hirakata S."/>
            <person name="Ichikawa N."/>
            <person name="Ohji S."/>
            <person name="Yamazoe A."/>
            <person name="Fujita N."/>
        </authorList>
    </citation>
    <scope>NUCLEOTIDE SEQUENCE [LARGE SCALE GENOMIC DNA]</scope>
    <source>
        <strain evidence="8 9">NBRC 104587</strain>
    </source>
</reference>
<dbReference type="SUPFAM" id="SSF55811">
    <property type="entry name" value="Nudix"/>
    <property type="match status" value="1"/>
</dbReference>
<proteinExistence type="predicted"/>
<evidence type="ECO:0000313" key="9">
    <source>
        <dbReference type="Proteomes" id="UP000016567"/>
    </source>
</evidence>
<gene>
    <name evidence="8" type="ORF">VAZ01S_009_00210</name>
</gene>
<dbReference type="STRING" id="1219077.VAZ01S_009_00210"/>
<feature type="domain" description="Nudix hydrolase" evidence="7">
    <location>
        <begin position="36"/>
        <end position="177"/>
    </location>
</feature>
<evidence type="ECO:0000259" key="7">
    <source>
        <dbReference type="PROSITE" id="PS51462"/>
    </source>
</evidence>
<evidence type="ECO:0000256" key="1">
    <source>
        <dbReference type="ARBA" id="ARBA00001936"/>
    </source>
</evidence>
<evidence type="ECO:0000256" key="2">
    <source>
        <dbReference type="ARBA" id="ARBA00001946"/>
    </source>
</evidence>
<dbReference type="GO" id="GO:0010945">
    <property type="term" value="F:coenzyme A diphosphatase activity"/>
    <property type="evidence" value="ECO:0007669"/>
    <property type="project" value="InterPro"/>
</dbReference>
<dbReference type="GO" id="GO:0046872">
    <property type="term" value="F:metal ion binding"/>
    <property type="evidence" value="ECO:0007669"/>
    <property type="project" value="UniProtKB-KW"/>
</dbReference>
<evidence type="ECO:0000313" key="8">
    <source>
        <dbReference type="EMBL" id="GAD74343.1"/>
    </source>
</evidence>
<dbReference type="RefSeq" id="WP_021708123.1">
    <property type="nucleotide sequence ID" value="NZ_BAOB01000074.1"/>
</dbReference>
<keyword evidence="5" id="KW-0460">Magnesium</keyword>
<comment type="cofactor">
    <cofactor evidence="2">
        <name>Mg(2+)</name>
        <dbReference type="ChEBI" id="CHEBI:18420"/>
    </cofactor>
</comment>
<dbReference type="CDD" id="cd03426">
    <property type="entry name" value="NUDIX_CoAse_Nudt7"/>
    <property type="match status" value="1"/>
</dbReference>
<dbReference type="PROSITE" id="PS51462">
    <property type="entry name" value="NUDIX"/>
    <property type="match status" value="1"/>
</dbReference>
<dbReference type="AlphaFoldDB" id="U3C7E4"/>
<dbReference type="OrthoDB" id="9802805at2"/>
<keyword evidence="9" id="KW-1185">Reference proteome</keyword>
<dbReference type="eggNOG" id="COG0494">
    <property type="taxonomic scope" value="Bacteria"/>
</dbReference>
<dbReference type="Pfam" id="PF00293">
    <property type="entry name" value="NUDIX"/>
    <property type="match status" value="1"/>
</dbReference>
<keyword evidence="4 8" id="KW-0378">Hydrolase</keyword>
<accession>U3C7E4</accession>
<sequence length="205" mass="23560">MIIDKVTFLQNFQMLLPQHYHQDSLKRLAFLQGKSLRKAAVLIGLVERDNGLHVIFTQRAAHLRYHPGQISFPGGKYELNDVNLMVTALRETEEEIGIHTSSIEVFGQLPSLPTVSRFSVTPFLAFVEPTYNPNIDPNEVASIFEIPLNHILNPQKMLSSYFQLKSTHHRVFAVQYQQHFIWGMTAQIIESMQRHILEGHLEKMA</sequence>
<name>U3C7E4_9VIBR</name>
<dbReference type="InterPro" id="IPR045121">
    <property type="entry name" value="CoAse"/>
</dbReference>
<evidence type="ECO:0000256" key="6">
    <source>
        <dbReference type="ARBA" id="ARBA00023211"/>
    </source>
</evidence>
<protein>
    <submittedName>
        <fullName evidence="8">Putative hydrolase</fullName>
    </submittedName>
</protein>
<comment type="cofactor">
    <cofactor evidence="1">
        <name>Mn(2+)</name>
        <dbReference type="ChEBI" id="CHEBI:29035"/>
    </cofactor>
</comment>
<evidence type="ECO:0000256" key="4">
    <source>
        <dbReference type="ARBA" id="ARBA00022801"/>
    </source>
</evidence>
<evidence type="ECO:0000256" key="5">
    <source>
        <dbReference type="ARBA" id="ARBA00022842"/>
    </source>
</evidence>
<dbReference type="PANTHER" id="PTHR12992:SF11">
    <property type="entry name" value="MITOCHONDRIAL COENZYME A DIPHOSPHATASE NUDT8"/>
    <property type="match status" value="1"/>
</dbReference>
<dbReference type="NCBIfam" id="NF007980">
    <property type="entry name" value="PRK10707.1"/>
    <property type="match status" value="1"/>
</dbReference>
<evidence type="ECO:0000256" key="3">
    <source>
        <dbReference type="ARBA" id="ARBA00022723"/>
    </source>
</evidence>
<dbReference type="InterPro" id="IPR015797">
    <property type="entry name" value="NUDIX_hydrolase-like_dom_sf"/>
</dbReference>
<dbReference type="EMBL" id="BATL01000009">
    <property type="protein sequence ID" value="GAD74343.1"/>
    <property type="molecule type" value="Genomic_DNA"/>
</dbReference>
<dbReference type="Proteomes" id="UP000016567">
    <property type="component" value="Unassembled WGS sequence"/>
</dbReference>